<dbReference type="PIRSF" id="PIRSF004848">
    <property type="entry name" value="YBL036c_PLPDEIII"/>
    <property type="match status" value="1"/>
</dbReference>
<evidence type="ECO:0000256" key="1">
    <source>
        <dbReference type="ARBA" id="ARBA00022898"/>
    </source>
</evidence>
<dbReference type="InterPro" id="IPR011078">
    <property type="entry name" value="PyrdxlP_homeostasis"/>
</dbReference>
<evidence type="ECO:0000256" key="2">
    <source>
        <dbReference type="HAMAP-Rule" id="MF_02087"/>
    </source>
</evidence>
<comment type="similarity">
    <text evidence="2 4">Belongs to the pyridoxal phosphate-binding protein YggS/PROSC family.</text>
</comment>
<dbReference type="STRING" id="1236970.JCM9140_76"/>
<feature type="domain" description="Alanine racemase N-terminal" evidence="5">
    <location>
        <begin position="8"/>
        <end position="224"/>
    </location>
</feature>
<comment type="cofactor">
    <cofactor evidence="3">
        <name>pyridoxal 5'-phosphate</name>
        <dbReference type="ChEBI" id="CHEBI:597326"/>
    </cofactor>
</comment>
<evidence type="ECO:0000256" key="4">
    <source>
        <dbReference type="RuleBase" id="RU004514"/>
    </source>
</evidence>
<organism evidence="6 7">
    <name type="scientific">Halalkalibacter wakoensis JCM 9140</name>
    <dbReference type="NCBI Taxonomy" id="1236970"/>
    <lineage>
        <taxon>Bacteria</taxon>
        <taxon>Bacillati</taxon>
        <taxon>Bacillota</taxon>
        <taxon>Bacilli</taxon>
        <taxon>Bacillales</taxon>
        <taxon>Bacillaceae</taxon>
        <taxon>Halalkalibacter</taxon>
    </lineage>
</organism>
<dbReference type="Pfam" id="PF01168">
    <property type="entry name" value="Ala_racemase_N"/>
    <property type="match status" value="1"/>
</dbReference>
<dbReference type="CDD" id="cd00635">
    <property type="entry name" value="PLPDE_III_YBL036c_like"/>
    <property type="match status" value="1"/>
</dbReference>
<accession>W4PWD2</accession>
<sequence>MSVKERLHSLQKQINEVCKECNRDPSSVQIVAVTKYVSMETTKEALDAGLVHIGENRAEGAVEKWEKLGDRGTWHFIGSLQTRKVKQITGKVKYLHSLDRLSLAQELDKRIDDGHVMKCFVQVNVSGEESKSGLSPEEVVPFLESLAEFKSIEVVGLMTMAPFVEDPELTRPVFKQLRVLRDKVQSLQLQHAPCTELSMGMSNDFKVAIEEGATFVRIGSALVGRE</sequence>
<feature type="modified residue" description="N6-(pyridoxal phosphate)lysine" evidence="2 3">
    <location>
        <position position="35"/>
    </location>
</feature>
<keyword evidence="1 2" id="KW-0663">Pyridoxal phosphate</keyword>
<dbReference type="PROSITE" id="PS01211">
    <property type="entry name" value="UPF0001"/>
    <property type="match status" value="1"/>
</dbReference>
<dbReference type="PANTHER" id="PTHR10146:SF14">
    <property type="entry name" value="PYRIDOXAL PHOSPHATE HOMEOSTASIS PROTEIN"/>
    <property type="match status" value="1"/>
</dbReference>
<comment type="caution">
    <text evidence="6">The sequence shown here is derived from an EMBL/GenBank/DDBJ whole genome shotgun (WGS) entry which is preliminary data.</text>
</comment>
<dbReference type="InterPro" id="IPR001608">
    <property type="entry name" value="Ala_racemase_N"/>
</dbReference>
<evidence type="ECO:0000313" key="7">
    <source>
        <dbReference type="Proteomes" id="UP000018890"/>
    </source>
</evidence>
<name>W4PWD2_9BACI</name>
<dbReference type="RefSeq" id="WP_034740770.1">
    <property type="nucleotide sequence ID" value="NZ_BAUT01000001.1"/>
</dbReference>
<dbReference type="EMBL" id="BAUT01000001">
    <property type="protein sequence ID" value="GAE24166.1"/>
    <property type="molecule type" value="Genomic_DNA"/>
</dbReference>
<dbReference type="Proteomes" id="UP000018890">
    <property type="component" value="Unassembled WGS sequence"/>
</dbReference>
<keyword evidence="7" id="KW-1185">Reference proteome</keyword>
<dbReference type="SUPFAM" id="SSF51419">
    <property type="entry name" value="PLP-binding barrel"/>
    <property type="match status" value="1"/>
</dbReference>
<proteinExistence type="inferred from homology"/>
<gene>
    <name evidence="6" type="ORF">JCM9140_76</name>
</gene>
<comment type="function">
    <text evidence="2">Pyridoxal 5'-phosphate (PLP)-binding protein, which is involved in PLP homeostasis.</text>
</comment>
<evidence type="ECO:0000259" key="5">
    <source>
        <dbReference type="Pfam" id="PF01168"/>
    </source>
</evidence>
<dbReference type="Gene3D" id="3.20.20.10">
    <property type="entry name" value="Alanine racemase"/>
    <property type="match status" value="1"/>
</dbReference>
<evidence type="ECO:0000313" key="6">
    <source>
        <dbReference type="EMBL" id="GAE24166.1"/>
    </source>
</evidence>
<evidence type="ECO:0000256" key="3">
    <source>
        <dbReference type="PIRSR" id="PIRSR004848-1"/>
    </source>
</evidence>
<dbReference type="InterPro" id="IPR029066">
    <property type="entry name" value="PLP-binding_barrel"/>
</dbReference>
<dbReference type="GO" id="GO:0030170">
    <property type="term" value="F:pyridoxal phosphate binding"/>
    <property type="evidence" value="ECO:0007669"/>
    <property type="project" value="UniProtKB-UniRule"/>
</dbReference>
<dbReference type="PANTHER" id="PTHR10146">
    <property type="entry name" value="PROLINE SYNTHETASE CO-TRANSCRIBED BACTERIAL HOMOLOG PROTEIN"/>
    <property type="match status" value="1"/>
</dbReference>
<dbReference type="OrthoDB" id="9804072at2"/>
<dbReference type="FunFam" id="3.20.20.10:FF:000011">
    <property type="entry name" value="Pyridoxal phosphate homeostasis protein"/>
    <property type="match status" value="1"/>
</dbReference>
<dbReference type="HAMAP" id="MF_02087">
    <property type="entry name" value="PLP_homeostasis"/>
    <property type="match status" value="1"/>
</dbReference>
<protein>
    <recommendedName>
        <fullName evidence="2">Pyridoxal phosphate homeostasis protein</fullName>
        <shortName evidence="2">PLP homeostasis protein</shortName>
    </recommendedName>
</protein>
<dbReference type="NCBIfam" id="TIGR00044">
    <property type="entry name" value="YggS family pyridoxal phosphate-dependent enzyme"/>
    <property type="match status" value="1"/>
</dbReference>
<dbReference type="AlphaFoldDB" id="W4PWD2"/>
<reference evidence="6" key="1">
    <citation type="journal article" date="2014" name="Genome Announc.">
        <title>Draft Genome Sequences of Three Alkaliphilic Bacillus Strains, Bacillus wakoensis JCM 9140T, Bacillus akibai JCM 9157T, and Bacillus hemicellulosilyticus JCM 9152T.</title>
        <authorList>
            <person name="Yuki M."/>
            <person name="Oshima K."/>
            <person name="Suda W."/>
            <person name="Oshida Y."/>
            <person name="Kitamura K."/>
            <person name="Iida T."/>
            <person name="Hattori M."/>
            <person name="Ohkuma M."/>
        </authorList>
    </citation>
    <scope>NUCLEOTIDE SEQUENCE [LARGE SCALE GENOMIC DNA]</scope>
    <source>
        <strain evidence="6">JCM 9140</strain>
    </source>
</reference>